<protein>
    <submittedName>
        <fullName evidence="1">Uncharacterized protein</fullName>
    </submittedName>
</protein>
<reference evidence="1 2" key="1">
    <citation type="submission" date="2018-10" db="EMBL/GenBank/DDBJ databases">
        <title>Sequencing the genomes of 1000 actinobacteria strains.</title>
        <authorList>
            <person name="Klenk H.-P."/>
        </authorList>
    </citation>
    <scope>NUCLEOTIDE SEQUENCE [LARGE SCALE GENOMIC DNA]</scope>
    <source>
        <strain evidence="1 2">DSM 45175</strain>
    </source>
</reference>
<name>A0A495JPI8_9ACTN</name>
<organism evidence="1 2">
    <name type="scientific">Micromonospora pisi</name>
    <dbReference type="NCBI Taxonomy" id="589240"/>
    <lineage>
        <taxon>Bacteria</taxon>
        <taxon>Bacillati</taxon>
        <taxon>Actinomycetota</taxon>
        <taxon>Actinomycetes</taxon>
        <taxon>Micromonosporales</taxon>
        <taxon>Micromonosporaceae</taxon>
        <taxon>Micromonospora</taxon>
    </lineage>
</organism>
<dbReference type="EMBL" id="RBKT01000001">
    <property type="protein sequence ID" value="RKR90545.1"/>
    <property type="molecule type" value="Genomic_DNA"/>
</dbReference>
<evidence type="ECO:0000313" key="1">
    <source>
        <dbReference type="EMBL" id="RKR90545.1"/>
    </source>
</evidence>
<evidence type="ECO:0000313" key="2">
    <source>
        <dbReference type="Proteomes" id="UP000277671"/>
    </source>
</evidence>
<keyword evidence="2" id="KW-1185">Reference proteome</keyword>
<dbReference type="Proteomes" id="UP000277671">
    <property type="component" value="Unassembled WGS sequence"/>
</dbReference>
<dbReference type="AlphaFoldDB" id="A0A495JPI8"/>
<accession>A0A495JPI8</accession>
<sequence>MPKQYPRDARNHAARLVIKRRLTVSYGCDGLGRRSNRENAGTNSKFLYDGTDTLGGRWIDAVELRHGQWLKTSAGHLVQVAGTNAHTQHATVYNLSLIGKVRIAGWAALRAGAGCCRPGVCASYGRKGLAVPFQETCSASRARVQATKSTQRSRSRSLSC</sequence>
<proteinExistence type="predicted"/>
<comment type="caution">
    <text evidence="1">The sequence shown here is derived from an EMBL/GenBank/DDBJ whole genome shotgun (WGS) entry which is preliminary data.</text>
</comment>
<gene>
    <name evidence="1" type="ORF">BDK92_4921</name>
</gene>